<dbReference type="GO" id="GO:0005096">
    <property type="term" value="F:GTPase activator activity"/>
    <property type="evidence" value="ECO:0007669"/>
    <property type="project" value="UniProtKB-KW"/>
</dbReference>
<dbReference type="OrthoDB" id="73919at2759"/>
<evidence type="ECO:0000259" key="9">
    <source>
        <dbReference type="PROSITE" id="PS50003"/>
    </source>
</evidence>
<keyword evidence="4" id="KW-0479">Metal-binding</keyword>
<dbReference type="InterPro" id="IPR037278">
    <property type="entry name" value="ARFGAP/RecO"/>
</dbReference>
<dbReference type="GO" id="GO:0005737">
    <property type="term" value="C:cytoplasm"/>
    <property type="evidence" value="ECO:0007669"/>
    <property type="project" value="UniProtKB-SubCell"/>
</dbReference>
<dbReference type="CDD" id="cd13252">
    <property type="entry name" value="PH1_ADAP"/>
    <property type="match status" value="1"/>
</dbReference>
<evidence type="ECO:0000256" key="6">
    <source>
        <dbReference type="ARBA" id="ARBA00022771"/>
    </source>
</evidence>
<evidence type="ECO:0000313" key="11">
    <source>
        <dbReference type="EMBL" id="AFK10721.1"/>
    </source>
</evidence>
<evidence type="ECO:0000256" key="1">
    <source>
        <dbReference type="ARBA" id="ARBA00004496"/>
    </source>
</evidence>
<dbReference type="InterPro" id="IPR001164">
    <property type="entry name" value="ArfGAP_dom"/>
</dbReference>
<evidence type="ECO:0000256" key="7">
    <source>
        <dbReference type="ARBA" id="ARBA00022833"/>
    </source>
</evidence>
<evidence type="ECO:0000256" key="3">
    <source>
        <dbReference type="ARBA" id="ARBA00022490"/>
    </source>
</evidence>
<dbReference type="GO" id="GO:1902936">
    <property type="term" value="F:phosphatidylinositol bisphosphate binding"/>
    <property type="evidence" value="ECO:0007669"/>
    <property type="project" value="InterPro"/>
</dbReference>
<keyword evidence="7" id="KW-0862">Zinc</keyword>
<keyword evidence="5" id="KW-0677">Repeat</keyword>
<dbReference type="RefSeq" id="NP_001279921.1">
    <property type="nucleotide sequence ID" value="NM_001292992.1"/>
</dbReference>
<dbReference type="SUPFAM" id="SSF50729">
    <property type="entry name" value="PH domain-like"/>
    <property type="match status" value="2"/>
</dbReference>
<dbReference type="GO" id="GO:0005547">
    <property type="term" value="F:phosphatidylinositol-3,4,5-trisphosphate binding"/>
    <property type="evidence" value="ECO:0007669"/>
    <property type="project" value="TreeGrafter"/>
</dbReference>
<dbReference type="InterPro" id="IPR001849">
    <property type="entry name" value="PH_domain"/>
</dbReference>
<dbReference type="FunFam" id="1.10.220.150:FF:000011">
    <property type="entry name" value="Arf-GAP with dual PH domain-containing protein 1"/>
    <property type="match status" value="1"/>
</dbReference>
<dbReference type="FunFam" id="2.30.29.30:FF:000080">
    <property type="entry name" value="Arf-GAP with dual PH domain-containing protein 1"/>
    <property type="match status" value="1"/>
</dbReference>
<dbReference type="EMBL" id="JX052493">
    <property type="protein sequence ID" value="AFK10721.1"/>
    <property type="molecule type" value="mRNA"/>
</dbReference>
<dbReference type="SMART" id="SM00105">
    <property type="entry name" value="ArfGap"/>
    <property type="match status" value="1"/>
</dbReference>
<evidence type="ECO:0000256" key="8">
    <source>
        <dbReference type="PROSITE-ProRule" id="PRU00288"/>
    </source>
</evidence>
<dbReference type="CDD" id="cd01251">
    <property type="entry name" value="PH2_ADAP"/>
    <property type="match status" value="1"/>
</dbReference>
<organism evidence="11">
    <name type="scientific">Callorhinchus milii</name>
    <name type="common">Ghost shark</name>
    <dbReference type="NCBI Taxonomy" id="7868"/>
    <lineage>
        <taxon>Eukaryota</taxon>
        <taxon>Metazoa</taxon>
        <taxon>Chordata</taxon>
        <taxon>Craniata</taxon>
        <taxon>Vertebrata</taxon>
        <taxon>Chondrichthyes</taxon>
        <taxon>Holocephali</taxon>
        <taxon>Chimaeriformes</taxon>
        <taxon>Callorhinchidae</taxon>
        <taxon>Callorhinchus</taxon>
    </lineage>
</organism>
<reference evidence="11" key="1">
    <citation type="journal article" date="2012" name="PLoS ONE">
        <title>Sequencing and Analysis of Full-Length cDNAs, 5'-ESTs and 3'-ESTs from a Cartilaginous Fish, the Elephant Shark (Callorhinchus milii).</title>
        <authorList>
            <person name="Tan Y.Y."/>
            <person name="Kodzius R."/>
            <person name="Tay B.H."/>
            <person name="Tay A."/>
            <person name="Brenner S."/>
            <person name="Venkatesh B."/>
        </authorList>
    </citation>
    <scope>NUCLEOTIDE SEQUENCE</scope>
    <source>
        <tissue evidence="11">Gills</tissue>
    </source>
</reference>
<dbReference type="Gene3D" id="1.10.220.150">
    <property type="entry name" value="Arf GTPase activating protein"/>
    <property type="match status" value="1"/>
</dbReference>
<accession>K4G064</accession>
<dbReference type="FunFam" id="2.30.29.30:FF:000099">
    <property type="entry name" value="Arf-GAP with dual PH domain-containing protein 1"/>
    <property type="match status" value="1"/>
</dbReference>
<dbReference type="PANTHER" id="PTHR46021:SF6">
    <property type="entry name" value="ARF-GAP WITH DUAL PH DOMAIN-CONTAINING PROTEIN 2"/>
    <property type="match status" value="1"/>
</dbReference>
<evidence type="ECO:0000259" key="10">
    <source>
        <dbReference type="PROSITE" id="PS50115"/>
    </source>
</evidence>
<feature type="domain" description="Arf-GAP" evidence="10">
    <location>
        <begin position="10"/>
        <end position="131"/>
    </location>
</feature>
<dbReference type="PROSITE" id="PS50115">
    <property type="entry name" value="ARFGAP"/>
    <property type="match status" value="1"/>
</dbReference>
<keyword evidence="2" id="KW-0343">GTPase activation</keyword>
<evidence type="ECO:0000256" key="2">
    <source>
        <dbReference type="ARBA" id="ARBA00022468"/>
    </source>
</evidence>
<dbReference type="InterPro" id="IPR038508">
    <property type="entry name" value="ArfGAP_dom_sf"/>
</dbReference>
<keyword evidence="3" id="KW-0963">Cytoplasm</keyword>
<evidence type="ECO:0000256" key="5">
    <source>
        <dbReference type="ARBA" id="ARBA00022737"/>
    </source>
</evidence>
<dbReference type="PRINTS" id="PR00405">
    <property type="entry name" value="REVINTRACTNG"/>
</dbReference>
<dbReference type="SMART" id="SM00233">
    <property type="entry name" value="PH"/>
    <property type="match status" value="2"/>
</dbReference>
<name>K4G064_CALMI</name>
<dbReference type="SUPFAM" id="SSF57863">
    <property type="entry name" value="ArfGap/RecO-like zinc finger"/>
    <property type="match status" value="1"/>
</dbReference>
<feature type="domain" description="PH" evidence="9">
    <location>
        <begin position="256"/>
        <end position="362"/>
    </location>
</feature>
<dbReference type="InterPro" id="IPR037851">
    <property type="entry name" value="PH2_ADAP"/>
</dbReference>
<dbReference type="KEGG" id="cmk:103175407"/>
<dbReference type="Pfam" id="PF01412">
    <property type="entry name" value="ArfGap"/>
    <property type="match status" value="1"/>
</dbReference>
<protein>
    <submittedName>
        <fullName evidence="11">Arf-GAP with dual PH domain-containing protein 1</fullName>
    </submittedName>
</protein>
<dbReference type="InterPro" id="IPR052589">
    <property type="entry name" value="Arf-GAP_dual-PH_domain"/>
</dbReference>
<dbReference type="CTD" id="55803"/>
<dbReference type="GeneID" id="103175407"/>
<evidence type="ECO:0000256" key="4">
    <source>
        <dbReference type="ARBA" id="ARBA00022723"/>
    </source>
</evidence>
<keyword evidence="6 8" id="KW-0863">Zinc-finger</keyword>
<dbReference type="AlphaFoldDB" id="K4G064"/>
<dbReference type="CDD" id="cd08844">
    <property type="entry name" value="ArfGap_ADAP2"/>
    <property type="match status" value="1"/>
</dbReference>
<dbReference type="InterPro" id="IPR037849">
    <property type="entry name" value="PH1_ADAP"/>
</dbReference>
<dbReference type="InterPro" id="IPR011993">
    <property type="entry name" value="PH-like_dom_sf"/>
</dbReference>
<sequence>MMSDRDRNKKELLELLKQHGNSQCADCGIPEPEWASYTLGIFVCLNCSGMHRNLSGISKVKSIRLDFWEDDLVERMKTQGNLVAKNHFEADVPLFYYRPQASDCMVLKDQWIRAKYEREEFTGVDSQRQAAYTSGKRVGELWKRGRDNGTFLKRNFILSQKEGTLQYYVKEAKGPKAVIRVADLNATLQPEKVGNPNGMQISYLKDGRTRNMFVYHSKGKEIVDWLNAIRGARLQYLKEAFPTLSDSNLLPRLTRNYAMEGYMEKTGPTQREPFKKRWFTLDALDRRLMYLKDPLDAFAQGEVFIGNSECHYSVKEGLQSRSRGNRWSHGFTLVTPERAFLLTCENEQDFKQWMAAFREIILRPMSAQDYTIEATFRRRQR</sequence>
<dbReference type="GO" id="GO:0007507">
    <property type="term" value="P:heart development"/>
    <property type="evidence" value="ECO:0007669"/>
    <property type="project" value="TreeGrafter"/>
</dbReference>
<dbReference type="PANTHER" id="PTHR46021">
    <property type="entry name" value="ARF-GAP WITH DUAL PH DOMAIN-CONTAINING PROTEIN 1-LIKE PROTEIN"/>
    <property type="match status" value="1"/>
</dbReference>
<proteinExistence type="evidence at transcript level"/>
<dbReference type="GO" id="GO:0008270">
    <property type="term" value="F:zinc ion binding"/>
    <property type="evidence" value="ECO:0007669"/>
    <property type="project" value="UniProtKB-KW"/>
</dbReference>
<dbReference type="PROSITE" id="PS50003">
    <property type="entry name" value="PH_DOMAIN"/>
    <property type="match status" value="1"/>
</dbReference>
<comment type="subcellular location">
    <subcellularLocation>
        <location evidence="1">Cytoplasm</location>
    </subcellularLocation>
</comment>
<dbReference type="GO" id="GO:0005886">
    <property type="term" value="C:plasma membrane"/>
    <property type="evidence" value="ECO:0007669"/>
    <property type="project" value="TreeGrafter"/>
</dbReference>
<dbReference type="Gene3D" id="2.30.29.30">
    <property type="entry name" value="Pleckstrin-homology domain (PH domain)/Phosphotyrosine-binding domain (PTB)"/>
    <property type="match status" value="2"/>
</dbReference>
<dbReference type="Pfam" id="PF00169">
    <property type="entry name" value="PH"/>
    <property type="match status" value="1"/>
</dbReference>